<dbReference type="InParanoid" id="T1EKP3"/>
<evidence type="ECO:0000256" key="1">
    <source>
        <dbReference type="ARBA" id="ARBA00023054"/>
    </source>
</evidence>
<sequence>RSVLPVVRSPNRSMERTLGQVFLTFNEETKRSLLPNEVTSMDTVKALFVRSFPHSLTMRWFDDPMKKVYILDRSTNVFYELEDLR</sequence>
<dbReference type="Proteomes" id="UP000015101">
    <property type="component" value="Unassembled WGS sequence"/>
</dbReference>
<evidence type="ECO:0000313" key="5">
    <source>
        <dbReference type="Proteomes" id="UP000015101"/>
    </source>
</evidence>
<dbReference type="PANTHER" id="PTHR22741:SF10">
    <property type="entry name" value="COILED-COIL DOMAIN-CONTAINING PROTEIN CG32809"/>
    <property type="match status" value="1"/>
</dbReference>
<keyword evidence="1" id="KW-0175">Coiled coil</keyword>
<reference evidence="4" key="3">
    <citation type="submission" date="2015-06" db="UniProtKB">
        <authorList>
            <consortium name="EnsemblMetazoa"/>
        </authorList>
    </citation>
    <scope>IDENTIFICATION</scope>
</reference>
<dbReference type="PANTHER" id="PTHR22741">
    <property type="entry name" value="P140CAP/SNIP-RELATED"/>
    <property type="match status" value="1"/>
</dbReference>
<dbReference type="RefSeq" id="XP_009014493.1">
    <property type="nucleotide sequence ID" value="XM_009016245.1"/>
</dbReference>
<dbReference type="Pfam" id="PF03915">
    <property type="entry name" value="AIP3"/>
    <property type="match status" value="1"/>
</dbReference>
<dbReference type="GeneID" id="20197143"/>
<gene>
    <name evidence="4" type="primary">20197143</name>
    <name evidence="3" type="ORF">HELRODRAFT_152130</name>
</gene>
<dbReference type="InterPro" id="IPR051825">
    <property type="entry name" value="SRCIN1"/>
</dbReference>
<name>T1EKP3_HELRO</name>
<dbReference type="KEGG" id="hro:HELRODRAFT_152130"/>
<dbReference type="EnsemblMetazoa" id="HelroT152130">
    <property type="protein sequence ID" value="HelroP152130"/>
    <property type="gene ID" value="HelroG152130"/>
</dbReference>
<dbReference type="InterPro" id="IPR022782">
    <property type="entry name" value="AIP3-like_C"/>
</dbReference>
<dbReference type="EMBL" id="AMQM01003547">
    <property type="status" value="NOT_ANNOTATED_CDS"/>
    <property type="molecule type" value="Genomic_DNA"/>
</dbReference>
<dbReference type="CTD" id="20197143"/>
<dbReference type="STRING" id="6412.T1EKP3"/>
<accession>T1EKP3</accession>
<keyword evidence="5" id="KW-1185">Reference proteome</keyword>
<reference evidence="5" key="1">
    <citation type="submission" date="2012-12" db="EMBL/GenBank/DDBJ databases">
        <authorList>
            <person name="Hellsten U."/>
            <person name="Grimwood J."/>
            <person name="Chapman J.A."/>
            <person name="Shapiro H."/>
            <person name="Aerts A."/>
            <person name="Otillar R.P."/>
            <person name="Terry A.Y."/>
            <person name="Boore J.L."/>
            <person name="Simakov O."/>
            <person name="Marletaz F."/>
            <person name="Cho S.-J."/>
            <person name="Edsinger-Gonzales E."/>
            <person name="Havlak P."/>
            <person name="Kuo D.-H."/>
            <person name="Larsson T."/>
            <person name="Lv J."/>
            <person name="Arendt D."/>
            <person name="Savage R."/>
            <person name="Osoegawa K."/>
            <person name="de Jong P."/>
            <person name="Lindberg D.R."/>
            <person name="Seaver E.C."/>
            <person name="Weisblat D.A."/>
            <person name="Putnam N.H."/>
            <person name="Grigoriev I.V."/>
            <person name="Rokhsar D.S."/>
        </authorList>
    </citation>
    <scope>NUCLEOTIDE SEQUENCE</scope>
</reference>
<evidence type="ECO:0000313" key="4">
    <source>
        <dbReference type="EnsemblMetazoa" id="HelroP152130"/>
    </source>
</evidence>
<feature type="domain" description="Actin interacting protein 3-like C-terminal" evidence="2">
    <location>
        <begin position="22"/>
        <end position="84"/>
    </location>
</feature>
<evidence type="ECO:0000259" key="2">
    <source>
        <dbReference type="Pfam" id="PF03915"/>
    </source>
</evidence>
<evidence type="ECO:0000313" key="3">
    <source>
        <dbReference type="EMBL" id="ESO07115.1"/>
    </source>
</evidence>
<protein>
    <recommendedName>
        <fullName evidence="2">Actin interacting protein 3-like C-terminal domain-containing protein</fullName>
    </recommendedName>
</protein>
<dbReference type="OrthoDB" id="6022652at2759"/>
<reference evidence="3 5" key="2">
    <citation type="journal article" date="2013" name="Nature">
        <title>Insights into bilaterian evolution from three spiralian genomes.</title>
        <authorList>
            <person name="Simakov O."/>
            <person name="Marletaz F."/>
            <person name="Cho S.J."/>
            <person name="Edsinger-Gonzales E."/>
            <person name="Havlak P."/>
            <person name="Hellsten U."/>
            <person name="Kuo D.H."/>
            <person name="Larsson T."/>
            <person name="Lv J."/>
            <person name="Arendt D."/>
            <person name="Savage R."/>
            <person name="Osoegawa K."/>
            <person name="de Jong P."/>
            <person name="Grimwood J."/>
            <person name="Chapman J.A."/>
            <person name="Shapiro H."/>
            <person name="Aerts A."/>
            <person name="Otillar R.P."/>
            <person name="Terry A.Y."/>
            <person name="Boore J.L."/>
            <person name="Grigoriev I.V."/>
            <person name="Lindberg D.R."/>
            <person name="Seaver E.C."/>
            <person name="Weisblat D.A."/>
            <person name="Putnam N.H."/>
            <person name="Rokhsar D.S."/>
        </authorList>
    </citation>
    <scope>NUCLEOTIDE SEQUENCE</scope>
</reference>
<organism evidence="4 5">
    <name type="scientific">Helobdella robusta</name>
    <name type="common">Californian leech</name>
    <dbReference type="NCBI Taxonomy" id="6412"/>
    <lineage>
        <taxon>Eukaryota</taxon>
        <taxon>Metazoa</taxon>
        <taxon>Spiralia</taxon>
        <taxon>Lophotrochozoa</taxon>
        <taxon>Annelida</taxon>
        <taxon>Clitellata</taxon>
        <taxon>Hirudinea</taxon>
        <taxon>Rhynchobdellida</taxon>
        <taxon>Glossiphoniidae</taxon>
        <taxon>Helobdella</taxon>
    </lineage>
</organism>
<dbReference type="AlphaFoldDB" id="T1EKP3"/>
<proteinExistence type="predicted"/>
<dbReference type="EMBL" id="KB096222">
    <property type="protein sequence ID" value="ESO07115.1"/>
    <property type="molecule type" value="Genomic_DNA"/>
</dbReference>
<dbReference type="HOGENOM" id="CLU_2518973_0_0_1"/>